<keyword evidence="8" id="KW-1185">Reference proteome</keyword>
<feature type="transmembrane region" description="Helical" evidence="6">
    <location>
        <begin position="158"/>
        <end position="185"/>
    </location>
</feature>
<proteinExistence type="predicted"/>
<accession>A0ABS8DKB5</accession>
<protein>
    <submittedName>
        <fullName evidence="7">ABC transporter permease</fullName>
    </submittedName>
</protein>
<feature type="transmembrane region" description="Helical" evidence="6">
    <location>
        <begin position="237"/>
        <end position="257"/>
    </location>
</feature>
<evidence type="ECO:0000256" key="1">
    <source>
        <dbReference type="ARBA" id="ARBA00004651"/>
    </source>
</evidence>
<feature type="transmembrane region" description="Helical" evidence="6">
    <location>
        <begin position="88"/>
        <end position="111"/>
    </location>
</feature>
<evidence type="ECO:0000313" key="8">
    <source>
        <dbReference type="Proteomes" id="UP001299546"/>
    </source>
</evidence>
<feature type="transmembrane region" description="Helical" evidence="6">
    <location>
        <begin position="7"/>
        <end position="26"/>
    </location>
</feature>
<dbReference type="RefSeq" id="WP_066738139.1">
    <property type="nucleotide sequence ID" value="NZ_JAJCIQ010000015.1"/>
</dbReference>
<comment type="subcellular location">
    <subcellularLocation>
        <location evidence="1">Cell membrane</location>
        <topology evidence="1">Multi-pass membrane protein</topology>
    </subcellularLocation>
</comment>
<evidence type="ECO:0000256" key="3">
    <source>
        <dbReference type="ARBA" id="ARBA00022692"/>
    </source>
</evidence>
<gene>
    <name evidence="7" type="ORF">LIZ65_16345</name>
</gene>
<dbReference type="Pfam" id="PF02653">
    <property type="entry name" value="BPD_transp_2"/>
    <property type="match status" value="1"/>
</dbReference>
<reference evidence="7 8" key="1">
    <citation type="submission" date="2021-10" db="EMBL/GenBank/DDBJ databases">
        <title>Collection of gut derived symbiotic bacterial strains cultured from healthy donors.</title>
        <authorList>
            <person name="Lin H."/>
            <person name="Littmann E."/>
            <person name="Kohout C."/>
            <person name="Pamer E.G."/>
        </authorList>
    </citation>
    <scope>NUCLEOTIDE SEQUENCE [LARGE SCALE GENOMIC DNA]</scope>
    <source>
        <strain evidence="7 8">DFI.1.165</strain>
    </source>
</reference>
<evidence type="ECO:0000256" key="4">
    <source>
        <dbReference type="ARBA" id="ARBA00022989"/>
    </source>
</evidence>
<dbReference type="EMBL" id="JAJCIS010000015">
    <property type="protein sequence ID" value="MCB7388859.1"/>
    <property type="molecule type" value="Genomic_DNA"/>
</dbReference>
<keyword evidence="5 6" id="KW-0472">Membrane</keyword>
<keyword evidence="4 6" id="KW-1133">Transmembrane helix</keyword>
<dbReference type="CDD" id="cd06579">
    <property type="entry name" value="TM_PBP1_transp_AraH_like"/>
    <property type="match status" value="1"/>
</dbReference>
<sequence length="318" mass="33482">MEIQKKLNVFIPYIILAVILVIMGIYQPGVINFNWLNRQADAWVTLALVGIGQTLVFMIGGTDLSVGGLISFTNCLAAAYMPDSVGGIVLFSFGILLAGAAAGMFNGFIIVKFRLQPFIATLTTWAIWSGAALCILSVDGGKVPRAFTKALLYKFGSVKVSLLILAALIIIGVFFKVSRLGIAVLAVGSNEKGAYFGGINVTRTKILVYTISGFLAACSGLFRTAQVSSGSPTAGDSFILLSCAAAVIGGCSIVTGYYSFAGAVMGAVIMRLLTSLMVAVGVSSYMTSLLQGVILIVSVCISSFTAIFHNRKKMEVDM</sequence>
<dbReference type="Proteomes" id="UP001299546">
    <property type="component" value="Unassembled WGS sequence"/>
</dbReference>
<feature type="transmembrane region" description="Helical" evidence="6">
    <location>
        <begin position="42"/>
        <end position="59"/>
    </location>
</feature>
<feature type="transmembrane region" description="Helical" evidence="6">
    <location>
        <begin position="118"/>
        <end position="138"/>
    </location>
</feature>
<dbReference type="InterPro" id="IPR001851">
    <property type="entry name" value="ABC_transp_permease"/>
</dbReference>
<name>A0ABS8DKB5_9FIRM</name>
<evidence type="ECO:0000256" key="2">
    <source>
        <dbReference type="ARBA" id="ARBA00022475"/>
    </source>
</evidence>
<keyword evidence="2" id="KW-1003">Cell membrane</keyword>
<organism evidence="7 8">
    <name type="scientific">Bariatricus massiliensis</name>
    <dbReference type="NCBI Taxonomy" id="1745713"/>
    <lineage>
        <taxon>Bacteria</taxon>
        <taxon>Bacillati</taxon>
        <taxon>Bacillota</taxon>
        <taxon>Clostridia</taxon>
        <taxon>Lachnospirales</taxon>
        <taxon>Lachnospiraceae</taxon>
        <taxon>Bariatricus</taxon>
    </lineage>
</organism>
<feature type="transmembrane region" description="Helical" evidence="6">
    <location>
        <begin position="264"/>
        <end position="283"/>
    </location>
</feature>
<evidence type="ECO:0000256" key="5">
    <source>
        <dbReference type="ARBA" id="ARBA00023136"/>
    </source>
</evidence>
<evidence type="ECO:0000256" key="6">
    <source>
        <dbReference type="SAM" id="Phobius"/>
    </source>
</evidence>
<comment type="caution">
    <text evidence="7">The sequence shown here is derived from an EMBL/GenBank/DDBJ whole genome shotgun (WGS) entry which is preliminary data.</text>
</comment>
<feature type="transmembrane region" description="Helical" evidence="6">
    <location>
        <begin position="289"/>
        <end position="308"/>
    </location>
</feature>
<evidence type="ECO:0000313" key="7">
    <source>
        <dbReference type="EMBL" id="MCB7388859.1"/>
    </source>
</evidence>
<keyword evidence="3 6" id="KW-0812">Transmembrane</keyword>
<dbReference type="PANTHER" id="PTHR32196">
    <property type="entry name" value="ABC TRANSPORTER PERMEASE PROTEIN YPHD-RELATED-RELATED"/>
    <property type="match status" value="1"/>
</dbReference>
<feature type="transmembrane region" description="Helical" evidence="6">
    <location>
        <begin position="206"/>
        <end position="225"/>
    </location>
</feature>